<name>A0A1I1XA10_9RHOB</name>
<dbReference type="GO" id="GO:0003677">
    <property type="term" value="F:DNA binding"/>
    <property type="evidence" value="ECO:0007669"/>
    <property type="project" value="UniProtKB-KW"/>
</dbReference>
<dbReference type="PANTHER" id="PTHR45566">
    <property type="entry name" value="HTH-TYPE TRANSCRIPTIONAL REGULATOR YHJB-RELATED"/>
    <property type="match status" value="1"/>
</dbReference>
<dbReference type="GO" id="GO:0000160">
    <property type="term" value="P:phosphorelay signal transduction system"/>
    <property type="evidence" value="ECO:0007669"/>
    <property type="project" value="InterPro"/>
</dbReference>
<dbReference type="Gene3D" id="3.40.50.2300">
    <property type="match status" value="1"/>
</dbReference>
<protein>
    <submittedName>
        <fullName evidence="6">DNA-binding response regulator, NarL/FixJ family, contains REC and HTH domains</fullName>
    </submittedName>
</protein>
<dbReference type="CDD" id="cd06170">
    <property type="entry name" value="LuxR_C_like"/>
    <property type="match status" value="1"/>
</dbReference>
<feature type="domain" description="HTH luxR-type" evidence="4">
    <location>
        <begin position="154"/>
        <end position="219"/>
    </location>
</feature>
<sequence length="228" mass="24122">MTRSAASPAPFVPSSALVVDDHPLFCDALSLTLTSIAEFERIETAGTLEQALTLTDAEPADIIVLDLNLPDVNGLDGLVRLRKAAPRSAILVASSMADNRMICQALKAGANGFVPKHSQRGVFRRAVEAVTAGQVFVPESYIDPEGDGEGESDALARLGSLTNQQARILALICSGKLNKQIAYELSIAETTVKAHVTAIMRKLGVQSRTQAVLIAQNASFARVLPSGD</sequence>
<dbReference type="Pfam" id="PF00196">
    <property type="entry name" value="GerE"/>
    <property type="match status" value="1"/>
</dbReference>
<dbReference type="InterPro" id="IPR058245">
    <property type="entry name" value="NreC/VraR/RcsB-like_REC"/>
</dbReference>
<organism evidence="6 7">
    <name type="scientific">Roseivivax sediminis</name>
    <dbReference type="NCBI Taxonomy" id="936889"/>
    <lineage>
        <taxon>Bacteria</taxon>
        <taxon>Pseudomonadati</taxon>
        <taxon>Pseudomonadota</taxon>
        <taxon>Alphaproteobacteria</taxon>
        <taxon>Rhodobacterales</taxon>
        <taxon>Roseobacteraceae</taxon>
        <taxon>Roseivivax</taxon>
    </lineage>
</organism>
<dbReference type="CDD" id="cd17535">
    <property type="entry name" value="REC_NarL-like"/>
    <property type="match status" value="1"/>
</dbReference>
<dbReference type="RefSeq" id="WP_149755795.1">
    <property type="nucleotide sequence ID" value="NZ_FOMS01000005.1"/>
</dbReference>
<dbReference type="InterPro" id="IPR000792">
    <property type="entry name" value="Tscrpt_reg_LuxR_C"/>
</dbReference>
<keyword evidence="2 6" id="KW-0238">DNA-binding</keyword>
<feature type="domain" description="Response regulatory" evidence="5">
    <location>
        <begin position="15"/>
        <end position="131"/>
    </location>
</feature>
<evidence type="ECO:0000259" key="5">
    <source>
        <dbReference type="PROSITE" id="PS50110"/>
    </source>
</evidence>
<dbReference type="Proteomes" id="UP000325289">
    <property type="component" value="Unassembled WGS sequence"/>
</dbReference>
<keyword evidence="7" id="KW-1185">Reference proteome</keyword>
<gene>
    <name evidence="6" type="ORF">SAMN04515678_105275</name>
</gene>
<evidence type="ECO:0000259" key="4">
    <source>
        <dbReference type="PROSITE" id="PS50043"/>
    </source>
</evidence>
<dbReference type="InterPro" id="IPR016032">
    <property type="entry name" value="Sig_transdc_resp-reg_C-effctor"/>
</dbReference>
<dbReference type="InterPro" id="IPR001789">
    <property type="entry name" value="Sig_transdc_resp-reg_receiver"/>
</dbReference>
<evidence type="ECO:0000256" key="3">
    <source>
        <dbReference type="PROSITE-ProRule" id="PRU00169"/>
    </source>
</evidence>
<dbReference type="Pfam" id="PF00072">
    <property type="entry name" value="Response_reg"/>
    <property type="match status" value="1"/>
</dbReference>
<dbReference type="OrthoDB" id="9814495at2"/>
<evidence type="ECO:0000256" key="1">
    <source>
        <dbReference type="ARBA" id="ARBA00022553"/>
    </source>
</evidence>
<dbReference type="SMART" id="SM00448">
    <property type="entry name" value="REC"/>
    <property type="match status" value="1"/>
</dbReference>
<dbReference type="InterPro" id="IPR011006">
    <property type="entry name" value="CheY-like_superfamily"/>
</dbReference>
<dbReference type="GO" id="GO:0006355">
    <property type="term" value="P:regulation of DNA-templated transcription"/>
    <property type="evidence" value="ECO:0007669"/>
    <property type="project" value="InterPro"/>
</dbReference>
<feature type="modified residue" description="4-aspartylphosphate" evidence="3">
    <location>
        <position position="66"/>
    </location>
</feature>
<dbReference type="InterPro" id="IPR051015">
    <property type="entry name" value="EvgA-like"/>
</dbReference>
<evidence type="ECO:0000313" key="6">
    <source>
        <dbReference type="EMBL" id="SFE03478.1"/>
    </source>
</evidence>
<accession>A0A1I1XA10</accession>
<proteinExistence type="predicted"/>
<evidence type="ECO:0000256" key="2">
    <source>
        <dbReference type="ARBA" id="ARBA00023125"/>
    </source>
</evidence>
<dbReference type="SUPFAM" id="SSF46894">
    <property type="entry name" value="C-terminal effector domain of the bipartite response regulators"/>
    <property type="match status" value="1"/>
</dbReference>
<dbReference type="PROSITE" id="PS50043">
    <property type="entry name" value="HTH_LUXR_2"/>
    <property type="match status" value="1"/>
</dbReference>
<keyword evidence="1 3" id="KW-0597">Phosphoprotein</keyword>
<dbReference type="EMBL" id="FOMS01000005">
    <property type="protein sequence ID" value="SFE03478.1"/>
    <property type="molecule type" value="Genomic_DNA"/>
</dbReference>
<dbReference type="PROSITE" id="PS00622">
    <property type="entry name" value="HTH_LUXR_1"/>
    <property type="match status" value="1"/>
</dbReference>
<reference evidence="6 7" key="1">
    <citation type="submission" date="2016-10" db="EMBL/GenBank/DDBJ databases">
        <authorList>
            <person name="Varghese N."/>
            <person name="Submissions S."/>
        </authorList>
    </citation>
    <scope>NUCLEOTIDE SEQUENCE [LARGE SCALE GENOMIC DNA]</scope>
    <source>
        <strain evidence="7">YIM D21,KCTC 23444,ACCC 10710</strain>
    </source>
</reference>
<dbReference type="PANTHER" id="PTHR45566:SF1">
    <property type="entry name" value="HTH-TYPE TRANSCRIPTIONAL REGULATOR YHJB-RELATED"/>
    <property type="match status" value="1"/>
</dbReference>
<dbReference type="PROSITE" id="PS50110">
    <property type="entry name" value="RESPONSE_REGULATORY"/>
    <property type="match status" value="1"/>
</dbReference>
<dbReference type="SUPFAM" id="SSF52172">
    <property type="entry name" value="CheY-like"/>
    <property type="match status" value="1"/>
</dbReference>
<dbReference type="SMART" id="SM00421">
    <property type="entry name" value="HTH_LUXR"/>
    <property type="match status" value="1"/>
</dbReference>
<dbReference type="AlphaFoldDB" id="A0A1I1XA10"/>
<evidence type="ECO:0000313" key="7">
    <source>
        <dbReference type="Proteomes" id="UP000325289"/>
    </source>
</evidence>
<dbReference type="PRINTS" id="PR00038">
    <property type="entry name" value="HTHLUXR"/>
</dbReference>